<name>A0A0B0NAC0_GOSAR</name>
<dbReference type="AlphaFoldDB" id="A0A0B0NAC0"/>
<dbReference type="EMBL" id="KN392031">
    <property type="protein sequence ID" value="KHG09745.1"/>
    <property type="molecule type" value="Genomic_DNA"/>
</dbReference>
<keyword evidence="2" id="KW-1185">Reference proteome</keyword>
<evidence type="ECO:0000313" key="2">
    <source>
        <dbReference type="Proteomes" id="UP000032142"/>
    </source>
</evidence>
<organism evidence="1 2">
    <name type="scientific">Gossypium arboreum</name>
    <name type="common">Tree cotton</name>
    <name type="synonym">Gossypium nanking</name>
    <dbReference type="NCBI Taxonomy" id="29729"/>
    <lineage>
        <taxon>Eukaryota</taxon>
        <taxon>Viridiplantae</taxon>
        <taxon>Streptophyta</taxon>
        <taxon>Embryophyta</taxon>
        <taxon>Tracheophyta</taxon>
        <taxon>Spermatophyta</taxon>
        <taxon>Magnoliopsida</taxon>
        <taxon>eudicotyledons</taxon>
        <taxon>Gunneridae</taxon>
        <taxon>Pentapetalae</taxon>
        <taxon>rosids</taxon>
        <taxon>malvids</taxon>
        <taxon>Malvales</taxon>
        <taxon>Malvaceae</taxon>
        <taxon>Malvoideae</taxon>
        <taxon>Gossypium</taxon>
    </lineage>
</organism>
<sequence length="29" mass="3358">MCNYIICLVMLRNPISALNTGEGCYIYWC</sequence>
<reference evidence="2" key="1">
    <citation type="submission" date="2014-09" db="EMBL/GenBank/DDBJ databases">
        <authorList>
            <person name="Mudge J."/>
            <person name="Ramaraj T."/>
            <person name="Lindquist I.E."/>
            <person name="Bharti A.K."/>
            <person name="Sundararajan A."/>
            <person name="Cameron C.T."/>
            <person name="Woodward J.E."/>
            <person name="May G.D."/>
            <person name="Brubaker C."/>
            <person name="Broadhvest J."/>
            <person name="Wilkins T.A."/>
        </authorList>
    </citation>
    <scope>NUCLEOTIDE SEQUENCE</scope>
    <source>
        <strain evidence="2">cv. AKA8401</strain>
    </source>
</reference>
<dbReference type="Proteomes" id="UP000032142">
    <property type="component" value="Unassembled WGS sequence"/>
</dbReference>
<gene>
    <name evidence="1" type="ORF">F383_13945</name>
</gene>
<evidence type="ECO:0000313" key="1">
    <source>
        <dbReference type="EMBL" id="KHG09745.1"/>
    </source>
</evidence>
<proteinExistence type="predicted"/>
<protein>
    <submittedName>
        <fullName evidence="1">Uncharacterized protein</fullName>
    </submittedName>
</protein>
<accession>A0A0B0NAC0</accession>